<dbReference type="EMBL" id="FRCS01000003">
    <property type="protein sequence ID" value="SHN12408.1"/>
    <property type="molecule type" value="Genomic_DNA"/>
</dbReference>
<dbReference type="AlphaFoldDB" id="A0A1M7P7N0"/>
<feature type="region of interest" description="Disordered" evidence="1">
    <location>
        <begin position="23"/>
        <end position="42"/>
    </location>
</feature>
<accession>A0A1M7P7N0</accession>
<sequence>MLRHTSIAEQRFMLLSRGALCAGRPSYLGDDEQEPRRERWLR</sequence>
<name>A0A1M7P7N0_9ACTN</name>
<protein>
    <submittedName>
        <fullName evidence="2">Uncharacterized protein</fullName>
    </submittedName>
</protein>
<keyword evidence="3" id="KW-1185">Reference proteome</keyword>
<organism evidence="2 3">
    <name type="scientific">Cryptosporangium aurantiacum</name>
    <dbReference type="NCBI Taxonomy" id="134849"/>
    <lineage>
        <taxon>Bacteria</taxon>
        <taxon>Bacillati</taxon>
        <taxon>Actinomycetota</taxon>
        <taxon>Actinomycetes</taxon>
        <taxon>Cryptosporangiales</taxon>
        <taxon>Cryptosporangiaceae</taxon>
        <taxon>Cryptosporangium</taxon>
    </lineage>
</organism>
<reference evidence="2 3" key="1">
    <citation type="submission" date="2016-11" db="EMBL/GenBank/DDBJ databases">
        <authorList>
            <person name="Jaros S."/>
            <person name="Januszkiewicz K."/>
            <person name="Wedrychowicz H."/>
        </authorList>
    </citation>
    <scope>NUCLEOTIDE SEQUENCE [LARGE SCALE GENOMIC DNA]</scope>
    <source>
        <strain evidence="2 3">DSM 46144</strain>
    </source>
</reference>
<gene>
    <name evidence="2" type="ORF">SAMN05443668_10316</name>
</gene>
<proteinExistence type="predicted"/>
<evidence type="ECO:0000313" key="2">
    <source>
        <dbReference type="EMBL" id="SHN12408.1"/>
    </source>
</evidence>
<evidence type="ECO:0000313" key="3">
    <source>
        <dbReference type="Proteomes" id="UP000184440"/>
    </source>
</evidence>
<dbReference type="Proteomes" id="UP000184440">
    <property type="component" value="Unassembled WGS sequence"/>
</dbReference>
<evidence type="ECO:0000256" key="1">
    <source>
        <dbReference type="SAM" id="MobiDB-lite"/>
    </source>
</evidence>